<dbReference type="AlphaFoldDB" id="A0A937K404"/>
<dbReference type="EMBL" id="JAESWA010000019">
    <property type="protein sequence ID" value="MBL4931349.1"/>
    <property type="molecule type" value="Genomic_DNA"/>
</dbReference>
<protein>
    <submittedName>
        <fullName evidence="1">Uncharacterized protein</fullName>
    </submittedName>
</protein>
<evidence type="ECO:0000313" key="1">
    <source>
        <dbReference type="EMBL" id="MBL4931349.1"/>
    </source>
</evidence>
<dbReference type="RefSeq" id="WP_202766731.1">
    <property type="nucleotide sequence ID" value="NZ_JAESWA010000019.1"/>
</dbReference>
<dbReference type="InterPro" id="IPR045507">
    <property type="entry name" value="DUF6483"/>
</dbReference>
<sequence length="121" mass="13905">MYENDYIMKMIKAAMQVIKAIVKGRDAIESSIDAKSDDIIIGEDQLLEIMVNKYVSEGDINKAENLIFEALESHKSSKNLETALSFYDEISKWEDEKLIKSNFTKEEILEGLNTVKKMFDM</sequence>
<reference evidence="1" key="1">
    <citation type="submission" date="2021-01" db="EMBL/GenBank/DDBJ databases">
        <title>Genome public.</title>
        <authorList>
            <person name="Liu C."/>
            <person name="Sun Q."/>
        </authorList>
    </citation>
    <scope>NUCLEOTIDE SEQUENCE</scope>
    <source>
        <strain evidence="1">YIM B02565</strain>
    </source>
</reference>
<comment type="caution">
    <text evidence="1">The sequence shown here is derived from an EMBL/GenBank/DDBJ whole genome shotgun (WGS) entry which is preliminary data.</text>
</comment>
<keyword evidence="2" id="KW-1185">Reference proteome</keyword>
<organism evidence="1 2">
    <name type="scientific">Clostridium paridis</name>
    <dbReference type="NCBI Taxonomy" id="2803863"/>
    <lineage>
        <taxon>Bacteria</taxon>
        <taxon>Bacillati</taxon>
        <taxon>Bacillota</taxon>
        <taxon>Clostridia</taxon>
        <taxon>Eubacteriales</taxon>
        <taxon>Clostridiaceae</taxon>
        <taxon>Clostridium</taxon>
    </lineage>
</organism>
<dbReference type="Proteomes" id="UP000623681">
    <property type="component" value="Unassembled WGS sequence"/>
</dbReference>
<gene>
    <name evidence="1" type="ORF">JK634_05990</name>
</gene>
<proteinExistence type="predicted"/>
<dbReference type="Pfam" id="PF20092">
    <property type="entry name" value="DUF6483"/>
    <property type="match status" value="1"/>
</dbReference>
<evidence type="ECO:0000313" key="2">
    <source>
        <dbReference type="Proteomes" id="UP000623681"/>
    </source>
</evidence>
<accession>A0A937K404</accession>
<name>A0A937K404_9CLOT</name>